<dbReference type="AlphaFoldDB" id="A0A1W1BHR8"/>
<keyword evidence="10" id="KW-0282">Flagellum</keyword>
<organism evidence="10">
    <name type="scientific">hydrothermal vent metagenome</name>
    <dbReference type="NCBI Taxonomy" id="652676"/>
    <lineage>
        <taxon>unclassified sequences</taxon>
        <taxon>metagenomes</taxon>
        <taxon>ecological metagenomes</taxon>
    </lineage>
</organism>
<feature type="domain" description="Flagellar hook-associated protein 2 C-terminal" evidence="9">
    <location>
        <begin position="321"/>
        <end position="549"/>
    </location>
</feature>
<dbReference type="GO" id="GO:0007155">
    <property type="term" value="P:cell adhesion"/>
    <property type="evidence" value="ECO:0007669"/>
    <property type="project" value="InterPro"/>
</dbReference>
<dbReference type="Pfam" id="PF02465">
    <property type="entry name" value="FliD_N"/>
    <property type="match status" value="1"/>
</dbReference>
<feature type="domain" description="Flagellar hook-associated protein 2 N-terminal" evidence="8">
    <location>
        <begin position="12"/>
        <end position="107"/>
    </location>
</feature>
<keyword evidence="10" id="KW-0969">Cilium</keyword>
<dbReference type="PANTHER" id="PTHR30288">
    <property type="entry name" value="FLAGELLAR CAP/ASSEMBLY PROTEIN FLID"/>
    <property type="match status" value="1"/>
</dbReference>
<dbReference type="GO" id="GO:0071973">
    <property type="term" value="P:bacterial-type flagellum-dependent cell motility"/>
    <property type="evidence" value="ECO:0007669"/>
    <property type="project" value="TreeGrafter"/>
</dbReference>
<keyword evidence="4" id="KW-0175">Coiled coil</keyword>
<sequence length="566" mass="61269">MAGTINSLGVGSGVLTADMIDKLKTNEKKVLVDPIEKKVKLNEQKTQALDLLKSLMTTLKSNTSALSDDTMFSHRTVKGNNSSVEVSAEDGVAVQSFSISDISLAKESVQQSDTFNDPSATIASDNGVMNLAINGEVFDIEYNSGMTLEDFRDEINNVAGDTVTASILQVGDNQYSLIVKSDATGEAQNITMTDKSGNLDTKLTNKTFASGDFDTVDDAIADADGSLTIDIGGGSVSSTINYTNGMTLTELKDAINSDETLKGSIVATIIEDENGKQNLVLNAIGSEDGADISITDNDSGLDSRITSLTQRDGSVSEVQSAKDATFTYNGINLTRSSNTIDDITPGVTINLLSESSSANISIEQDREPIKDELQNFVTSYNSMIEQLDKMTLADKEEGKVGVFNGDSSIRNLGRELTRLITSYDEDGNSLSQFGISLNQDGKLSFNSSDFDKMMDQDPESLQKFFTGETTVDEYGNEHRVDGIFDKLNEKLKNSIGYGGSISILSEGLDKEKKSLEENYQRSLDLLNQRYDTMTARFVEYDSIIAKLNNQSAALLQQIEMAINAKN</sequence>
<keyword evidence="10" id="KW-0966">Cell projection</keyword>
<evidence type="ECO:0000256" key="4">
    <source>
        <dbReference type="ARBA" id="ARBA00023054"/>
    </source>
</evidence>
<reference evidence="10" key="1">
    <citation type="submission" date="2016-10" db="EMBL/GenBank/DDBJ databases">
        <authorList>
            <person name="de Groot N.N."/>
        </authorList>
    </citation>
    <scope>NUCLEOTIDE SEQUENCE</scope>
</reference>
<gene>
    <name evidence="10" type="ORF">MNB_SM-7-52</name>
</gene>
<dbReference type="GO" id="GO:0009421">
    <property type="term" value="C:bacterial-type flagellum filament cap"/>
    <property type="evidence" value="ECO:0007669"/>
    <property type="project" value="InterPro"/>
</dbReference>
<evidence type="ECO:0000256" key="5">
    <source>
        <dbReference type="ARBA" id="ARBA00023143"/>
    </source>
</evidence>
<protein>
    <recommendedName>
        <fullName evidence="7">Filament cap protein</fullName>
    </recommendedName>
    <alternativeName>
        <fullName evidence="6">Flagellar cap protein</fullName>
    </alternativeName>
</protein>
<comment type="subcellular location">
    <subcellularLocation>
        <location evidence="1">Bacterial flagellum</location>
    </subcellularLocation>
</comment>
<proteinExistence type="inferred from homology"/>
<name>A0A1W1BHR8_9ZZZZ</name>
<evidence type="ECO:0000259" key="9">
    <source>
        <dbReference type="Pfam" id="PF07195"/>
    </source>
</evidence>
<evidence type="ECO:0000256" key="1">
    <source>
        <dbReference type="ARBA" id="ARBA00004365"/>
    </source>
</evidence>
<dbReference type="InterPro" id="IPR003481">
    <property type="entry name" value="FliD_N"/>
</dbReference>
<evidence type="ECO:0000256" key="7">
    <source>
        <dbReference type="ARBA" id="ARBA00033192"/>
    </source>
</evidence>
<comment type="similarity">
    <text evidence="2">Belongs to the FliD family.</text>
</comment>
<dbReference type="EMBL" id="FPHB01000021">
    <property type="protein sequence ID" value="SFV53053.1"/>
    <property type="molecule type" value="Genomic_DNA"/>
</dbReference>
<evidence type="ECO:0000256" key="2">
    <source>
        <dbReference type="ARBA" id="ARBA00009764"/>
    </source>
</evidence>
<dbReference type="Pfam" id="PF07195">
    <property type="entry name" value="FliD_C"/>
    <property type="match status" value="1"/>
</dbReference>
<evidence type="ECO:0000256" key="3">
    <source>
        <dbReference type="ARBA" id="ARBA00011255"/>
    </source>
</evidence>
<dbReference type="InterPro" id="IPR010809">
    <property type="entry name" value="FliD_C"/>
</dbReference>
<keyword evidence="5" id="KW-0975">Bacterial flagellum</keyword>
<evidence type="ECO:0000313" key="10">
    <source>
        <dbReference type="EMBL" id="SFV53053.1"/>
    </source>
</evidence>
<dbReference type="GO" id="GO:0009424">
    <property type="term" value="C:bacterial-type flagellum hook"/>
    <property type="evidence" value="ECO:0007669"/>
    <property type="project" value="InterPro"/>
</dbReference>
<comment type="subunit">
    <text evidence="3">Homopentamer.</text>
</comment>
<evidence type="ECO:0000256" key="6">
    <source>
        <dbReference type="ARBA" id="ARBA00033074"/>
    </source>
</evidence>
<dbReference type="PANTHER" id="PTHR30288:SF0">
    <property type="entry name" value="FLAGELLAR HOOK-ASSOCIATED PROTEIN 2"/>
    <property type="match status" value="1"/>
</dbReference>
<accession>A0A1W1BHR8</accession>
<evidence type="ECO:0000259" key="8">
    <source>
        <dbReference type="Pfam" id="PF02465"/>
    </source>
</evidence>
<dbReference type="InterPro" id="IPR040026">
    <property type="entry name" value="FliD"/>
</dbReference>